<accession>A0A811UGF1</accession>
<reference evidence="2" key="1">
    <citation type="submission" date="2020-11" db="EMBL/GenBank/DDBJ databases">
        <authorList>
            <person name="Whitehead M."/>
        </authorList>
    </citation>
    <scope>NUCLEOTIDE SEQUENCE</scope>
    <source>
        <strain evidence="2">EGII</strain>
    </source>
</reference>
<comment type="caution">
    <text evidence="2">The sequence shown here is derived from an EMBL/GenBank/DDBJ whole genome shotgun (WGS) entry which is preliminary data.</text>
</comment>
<gene>
    <name evidence="2" type="ORF">CCAP1982_LOCUS6059</name>
</gene>
<sequence length="113" mass="12548">MQLQVAELPATRRPASTGRQTARSRLNAHDDAAADGRVAATHCHGRRGGRKASSYSGDVELHQYNLCVRRVRLRFRLGGNPSQVKCCSVAINLLQVVVRIVFFFLRTSFVIVI</sequence>
<evidence type="ECO:0000313" key="2">
    <source>
        <dbReference type="EMBL" id="CAD6997418.1"/>
    </source>
</evidence>
<proteinExistence type="predicted"/>
<evidence type="ECO:0000256" key="1">
    <source>
        <dbReference type="SAM" id="MobiDB-lite"/>
    </source>
</evidence>
<dbReference type="AlphaFoldDB" id="A0A811UGF1"/>
<dbReference type="Proteomes" id="UP000606786">
    <property type="component" value="Unassembled WGS sequence"/>
</dbReference>
<organism evidence="2 3">
    <name type="scientific">Ceratitis capitata</name>
    <name type="common">Mediterranean fruit fly</name>
    <name type="synonym">Tephritis capitata</name>
    <dbReference type="NCBI Taxonomy" id="7213"/>
    <lineage>
        <taxon>Eukaryota</taxon>
        <taxon>Metazoa</taxon>
        <taxon>Ecdysozoa</taxon>
        <taxon>Arthropoda</taxon>
        <taxon>Hexapoda</taxon>
        <taxon>Insecta</taxon>
        <taxon>Pterygota</taxon>
        <taxon>Neoptera</taxon>
        <taxon>Endopterygota</taxon>
        <taxon>Diptera</taxon>
        <taxon>Brachycera</taxon>
        <taxon>Muscomorpha</taxon>
        <taxon>Tephritoidea</taxon>
        <taxon>Tephritidae</taxon>
        <taxon>Ceratitis</taxon>
        <taxon>Ceratitis</taxon>
    </lineage>
</organism>
<keyword evidence="3" id="KW-1185">Reference proteome</keyword>
<feature type="region of interest" description="Disordered" evidence="1">
    <location>
        <begin position="1"/>
        <end position="33"/>
    </location>
</feature>
<name>A0A811UGF1_CERCA</name>
<evidence type="ECO:0000313" key="3">
    <source>
        <dbReference type="Proteomes" id="UP000606786"/>
    </source>
</evidence>
<protein>
    <submittedName>
        <fullName evidence="2">(Mediterranean fruit fly) hypothetical protein</fullName>
    </submittedName>
</protein>
<dbReference type="EMBL" id="CAJHJT010000012">
    <property type="protein sequence ID" value="CAD6997418.1"/>
    <property type="molecule type" value="Genomic_DNA"/>
</dbReference>